<evidence type="ECO:0000313" key="1">
    <source>
        <dbReference type="EMBL" id="TRT54224.1"/>
    </source>
</evidence>
<name>A0A551XZT1_MICAE</name>
<dbReference type="EMBL" id="SFCA01000124">
    <property type="protein sequence ID" value="TRT54224.1"/>
    <property type="molecule type" value="Genomic_DNA"/>
</dbReference>
<comment type="caution">
    <text evidence="1">The sequence shown here is derived from an EMBL/GenBank/DDBJ whole genome shotgun (WGS) entry which is preliminary data.</text>
</comment>
<proteinExistence type="predicted"/>
<dbReference type="InterPro" id="IPR013424">
    <property type="entry name" value="Ice-binding_C"/>
</dbReference>
<dbReference type="NCBIfam" id="TIGR02595">
    <property type="entry name" value="PEP_CTERM"/>
    <property type="match status" value="1"/>
</dbReference>
<accession>A0A551XZT1</accession>
<sequence>MTNDPVPVSKITAMSNMVWITFGEFITPGTEFAFTVDSVYQPIQPNSIVFTRNGVPVPVPESTSTLGLLSLGTLGAASNLKRKLKSSQPSEKETTKVS</sequence>
<protein>
    <submittedName>
        <fullName evidence="1">PEP-CTERM sorting domain-containing protein</fullName>
    </submittedName>
</protein>
<dbReference type="Proteomes" id="UP000316443">
    <property type="component" value="Unassembled WGS sequence"/>
</dbReference>
<organism evidence="1 2">
    <name type="scientific">Microcystis aeruginosa Ma_QC_C_20070703_M131</name>
    <dbReference type="NCBI Taxonomy" id="2486263"/>
    <lineage>
        <taxon>Bacteria</taxon>
        <taxon>Bacillati</taxon>
        <taxon>Cyanobacteriota</taxon>
        <taxon>Cyanophyceae</taxon>
        <taxon>Oscillatoriophycideae</taxon>
        <taxon>Chroococcales</taxon>
        <taxon>Microcystaceae</taxon>
        <taxon>Microcystis</taxon>
    </lineage>
</organism>
<reference evidence="1 2" key="1">
    <citation type="submission" date="2019-01" db="EMBL/GenBank/DDBJ databases">
        <title>Coherence of Microcystis species and biogeography revealed through population genomics.</title>
        <authorList>
            <person name="Perez-Carrascal O.M."/>
            <person name="Terrat Y."/>
            <person name="Giani A."/>
            <person name="Fortin N."/>
            <person name="Tromas N."/>
            <person name="Shapiro B.J."/>
        </authorList>
    </citation>
    <scope>NUCLEOTIDE SEQUENCE [LARGE SCALE GENOMIC DNA]</scope>
    <source>
        <strain evidence="1">Ma_QC_C_20070703_M131</strain>
    </source>
</reference>
<evidence type="ECO:0000313" key="2">
    <source>
        <dbReference type="Proteomes" id="UP000316443"/>
    </source>
</evidence>
<dbReference type="AlphaFoldDB" id="A0A551XZT1"/>
<gene>
    <name evidence="1" type="ORF">EWV85_12055</name>
</gene>